<keyword evidence="16" id="KW-1185">Reference proteome</keyword>
<keyword evidence="11 14" id="KW-0275">Fatty acid biosynthesis</keyword>
<evidence type="ECO:0000256" key="6">
    <source>
        <dbReference type="ARBA" id="ARBA00022692"/>
    </source>
</evidence>
<keyword evidence="12 14" id="KW-0456">Lyase</keyword>
<evidence type="ECO:0000256" key="11">
    <source>
        <dbReference type="ARBA" id="ARBA00023160"/>
    </source>
</evidence>
<feature type="transmembrane region" description="Helical" evidence="14">
    <location>
        <begin position="135"/>
        <end position="161"/>
    </location>
</feature>
<evidence type="ECO:0000256" key="5">
    <source>
        <dbReference type="ARBA" id="ARBA00022516"/>
    </source>
</evidence>
<evidence type="ECO:0000256" key="13">
    <source>
        <dbReference type="ARBA" id="ARBA00036671"/>
    </source>
</evidence>
<evidence type="ECO:0000256" key="7">
    <source>
        <dbReference type="ARBA" id="ARBA00022832"/>
    </source>
</evidence>
<dbReference type="InterPro" id="IPR007482">
    <property type="entry name" value="Tyr_Pase-like_PTPLA"/>
</dbReference>
<dbReference type="Proteomes" id="UP000094236">
    <property type="component" value="Unassembled WGS sequence"/>
</dbReference>
<dbReference type="GO" id="GO:0042761">
    <property type="term" value="P:very long-chain fatty acid biosynthetic process"/>
    <property type="evidence" value="ECO:0007669"/>
    <property type="project" value="TreeGrafter"/>
</dbReference>
<dbReference type="GO" id="GO:0102158">
    <property type="term" value="F:very-long-chain (3R)-3-hydroxyacyl-CoA dehydratase activity"/>
    <property type="evidence" value="ECO:0007669"/>
    <property type="project" value="UniProtKB-EC"/>
</dbReference>
<comment type="pathway">
    <text evidence="2 14">Lipid metabolism; fatty acid biosynthesis.</text>
</comment>
<evidence type="ECO:0000313" key="15">
    <source>
        <dbReference type="EMBL" id="ODV93253.1"/>
    </source>
</evidence>
<dbReference type="EC" id="4.2.1.134" evidence="4 14"/>
<comment type="function">
    <text evidence="14">Catalyzes the third of the four reactions of the long-chain fatty acids elongation cycle. This endoplasmic reticulum-bound enzymatic process, allows the addition of two carbons to the chain of long- and very long-chain fatty acids/VLCFAs per cycle. This enzyme catalyzes the dehydration of the 3-hydroxyacyl-CoA intermediate into trans-2,3-enoyl-CoA, within each cycle of fatty acid elongation. Thereby, it participates to the production of VLCFAs of different chain lengths that are involved in multiple biological processes as precursors of membrane lipids and lipid mediators.</text>
</comment>
<evidence type="ECO:0000256" key="9">
    <source>
        <dbReference type="ARBA" id="ARBA00023098"/>
    </source>
</evidence>
<dbReference type="PANTHER" id="PTHR11035">
    <property type="entry name" value="VERY-LONG-CHAIN (3R)-3-HYDROXYACYL-COA DEHYDRATASE"/>
    <property type="match status" value="1"/>
</dbReference>
<feature type="transmembrane region" description="Helical" evidence="14">
    <location>
        <begin position="48"/>
        <end position="65"/>
    </location>
</feature>
<dbReference type="Pfam" id="PF04387">
    <property type="entry name" value="PTPLA"/>
    <property type="match status" value="1"/>
</dbReference>
<dbReference type="EMBL" id="KV454018">
    <property type="protein sequence ID" value="ODV93253.1"/>
    <property type="molecule type" value="Genomic_DNA"/>
</dbReference>
<protein>
    <recommendedName>
        <fullName evidence="4 14">Very-long-chain (3R)-3-hydroxyacyl-CoA dehydratase</fullName>
        <ecNumber evidence="4 14">4.2.1.134</ecNumber>
    </recommendedName>
</protein>
<dbReference type="GO" id="GO:0005789">
    <property type="term" value="C:endoplasmic reticulum membrane"/>
    <property type="evidence" value="ECO:0007669"/>
    <property type="project" value="UniProtKB-SubCell"/>
</dbReference>
<keyword evidence="8 14" id="KW-1133">Transmembrane helix</keyword>
<dbReference type="PANTHER" id="PTHR11035:SF3">
    <property type="entry name" value="VERY-LONG-CHAIN (3R)-3-HYDROXYACYL-COA DEHYDRATASE"/>
    <property type="match status" value="1"/>
</dbReference>
<accession>A0A1E4TNB7</accession>
<comment type="similarity">
    <text evidence="3 14">Belongs to the very long-chain fatty acids dehydratase HACD family.</text>
</comment>
<keyword evidence="10 14" id="KW-0472">Membrane</keyword>
<evidence type="ECO:0000256" key="10">
    <source>
        <dbReference type="ARBA" id="ARBA00023136"/>
    </source>
</evidence>
<evidence type="ECO:0000256" key="4">
    <source>
        <dbReference type="ARBA" id="ARBA00013122"/>
    </source>
</evidence>
<feature type="transmembrane region" description="Helical" evidence="14">
    <location>
        <begin position="77"/>
        <end position="97"/>
    </location>
</feature>
<organism evidence="15 16">
    <name type="scientific">Pachysolen tannophilus NRRL Y-2460</name>
    <dbReference type="NCBI Taxonomy" id="669874"/>
    <lineage>
        <taxon>Eukaryota</taxon>
        <taxon>Fungi</taxon>
        <taxon>Dikarya</taxon>
        <taxon>Ascomycota</taxon>
        <taxon>Saccharomycotina</taxon>
        <taxon>Pichiomycetes</taxon>
        <taxon>Pachysolenaceae</taxon>
        <taxon>Pachysolen</taxon>
    </lineage>
</organism>
<keyword evidence="7 14" id="KW-0276">Fatty acid metabolism</keyword>
<evidence type="ECO:0000256" key="2">
    <source>
        <dbReference type="ARBA" id="ARBA00005194"/>
    </source>
</evidence>
<evidence type="ECO:0000313" key="16">
    <source>
        <dbReference type="Proteomes" id="UP000094236"/>
    </source>
</evidence>
<dbReference type="AlphaFoldDB" id="A0A1E4TNB7"/>
<dbReference type="GO" id="GO:0030497">
    <property type="term" value="P:fatty acid elongation"/>
    <property type="evidence" value="ECO:0007669"/>
    <property type="project" value="TreeGrafter"/>
</dbReference>
<proteinExistence type="inferred from homology"/>
<feature type="transmembrane region" description="Helical" evidence="14">
    <location>
        <begin position="17"/>
        <end position="36"/>
    </location>
</feature>
<comment type="subcellular location">
    <subcellularLocation>
        <location evidence="14">Endoplasmic reticulum membrane</location>
        <topology evidence="14">Multi-pass membrane protein</topology>
    </subcellularLocation>
    <subcellularLocation>
        <location evidence="1">Membrane</location>
        <topology evidence="1">Multi-pass membrane protein</topology>
    </subcellularLocation>
</comment>
<dbReference type="OrthoDB" id="46988at2759"/>
<keyword evidence="5 14" id="KW-0444">Lipid biosynthesis</keyword>
<feature type="transmembrane region" description="Helical" evidence="14">
    <location>
        <begin position="173"/>
        <end position="190"/>
    </location>
</feature>
<evidence type="ECO:0000256" key="3">
    <source>
        <dbReference type="ARBA" id="ARBA00007811"/>
    </source>
</evidence>
<dbReference type="UniPathway" id="UPA00094"/>
<dbReference type="STRING" id="669874.A0A1E4TNB7"/>
<comment type="catalytic activity">
    <reaction evidence="13 14">
        <text>a very-long-chain (3R)-3-hydroxyacyl-CoA = a very-long-chain (2E)-enoyl-CoA + H2O</text>
        <dbReference type="Rhea" id="RHEA:45812"/>
        <dbReference type="ChEBI" id="CHEBI:15377"/>
        <dbReference type="ChEBI" id="CHEBI:83728"/>
        <dbReference type="ChEBI" id="CHEBI:85440"/>
        <dbReference type="EC" id="4.2.1.134"/>
    </reaction>
</comment>
<keyword evidence="14" id="KW-0256">Endoplasmic reticulum</keyword>
<sequence>MAFGFTKESYLLNYNRLFALLWISVIARFSILLPLVGNKFLPGGIADYFLSVQALTCLFDLFNVITKIIEIKNSNLFILNFISKALISSILLQYPKIARNESFSTLIISWSLQEFFKNLYMIFKIRNKGIYKVPYLIYWFYSNNFILVYPLRVLSEIAIIFLSLRYAQAYKKSLGLIIIAYLFIFVKIYSTMFSRRNSKKYEYYYHKKHD</sequence>
<evidence type="ECO:0000256" key="14">
    <source>
        <dbReference type="RuleBase" id="RU363109"/>
    </source>
</evidence>
<keyword evidence="9 14" id="KW-0443">Lipid metabolism</keyword>
<evidence type="ECO:0000256" key="1">
    <source>
        <dbReference type="ARBA" id="ARBA00004141"/>
    </source>
</evidence>
<reference evidence="16" key="1">
    <citation type="submission" date="2016-05" db="EMBL/GenBank/DDBJ databases">
        <title>Comparative genomics of biotechnologically important yeasts.</title>
        <authorList>
            <consortium name="DOE Joint Genome Institute"/>
            <person name="Riley R."/>
            <person name="Haridas S."/>
            <person name="Wolfe K.H."/>
            <person name="Lopes M.R."/>
            <person name="Hittinger C.T."/>
            <person name="Goker M."/>
            <person name="Salamov A."/>
            <person name="Wisecaver J."/>
            <person name="Long T.M."/>
            <person name="Aerts A.L."/>
            <person name="Barry K."/>
            <person name="Choi C."/>
            <person name="Clum A."/>
            <person name="Coughlan A.Y."/>
            <person name="Deshpande S."/>
            <person name="Douglass A.P."/>
            <person name="Hanson S.J."/>
            <person name="Klenk H.-P."/>
            <person name="Labutti K."/>
            <person name="Lapidus A."/>
            <person name="Lindquist E."/>
            <person name="Lipzen A."/>
            <person name="Meier-Kolthoff J.P."/>
            <person name="Ohm R.A."/>
            <person name="Otillar R.P."/>
            <person name="Pangilinan J."/>
            <person name="Peng Y."/>
            <person name="Rokas A."/>
            <person name="Rosa C.A."/>
            <person name="Scheuner C."/>
            <person name="Sibirny A.A."/>
            <person name="Slot J.C."/>
            <person name="Stielow J.B."/>
            <person name="Sun H."/>
            <person name="Kurtzman C.P."/>
            <person name="Blackwell M."/>
            <person name="Grigoriev I.V."/>
            <person name="Jeffries T.W."/>
        </authorList>
    </citation>
    <scope>NUCLEOTIDE SEQUENCE [LARGE SCALE GENOMIC DNA]</scope>
    <source>
        <strain evidence="16">NRRL Y-2460</strain>
    </source>
</reference>
<gene>
    <name evidence="15" type="ORF">PACTADRAFT_77606</name>
</gene>
<keyword evidence="6 14" id="KW-0812">Transmembrane</keyword>
<evidence type="ECO:0000256" key="12">
    <source>
        <dbReference type="ARBA" id="ARBA00023239"/>
    </source>
</evidence>
<name>A0A1E4TNB7_PACTA</name>
<evidence type="ECO:0000256" key="8">
    <source>
        <dbReference type="ARBA" id="ARBA00022989"/>
    </source>
</evidence>
<dbReference type="GO" id="GO:0030148">
    <property type="term" value="P:sphingolipid biosynthetic process"/>
    <property type="evidence" value="ECO:0007669"/>
    <property type="project" value="TreeGrafter"/>
</dbReference>